<dbReference type="GO" id="GO:0009116">
    <property type="term" value="P:nucleoside metabolic process"/>
    <property type="evidence" value="ECO:0007669"/>
    <property type="project" value="InterPro"/>
</dbReference>
<reference evidence="1 2" key="1">
    <citation type="submission" date="2019-10" db="EMBL/GenBank/DDBJ databases">
        <authorList>
            <person name="Palmer J.M."/>
        </authorList>
    </citation>
    <scope>NUCLEOTIDE SEQUENCE [LARGE SCALE GENOMIC DNA]</scope>
    <source>
        <strain evidence="1 2">TWF718</strain>
    </source>
</reference>
<dbReference type="Gene3D" id="3.40.50.1580">
    <property type="entry name" value="Nucleoside phosphorylase domain"/>
    <property type="match status" value="1"/>
</dbReference>
<protein>
    <recommendedName>
        <fullName evidence="3">Nucleoside phosphorylase domain-containing protein</fullName>
    </recommendedName>
</protein>
<dbReference type="InterPro" id="IPR011990">
    <property type="entry name" value="TPR-like_helical_dom_sf"/>
</dbReference>
<dbReference type="PANTHER" id="PTHR46082">
    <property type="entry name" value="ATP/GTP-BINDING PROTEIN-RELATED"/>
    <property type="match status" value="1"/>
</dbReference>
<dbReference type="PANTHER" id="PTHR46082:SF11">
    <property type="entry name" value="AAA+ ATPASE DOMAIN-CONTAINING PROTEIN-RELATED"/>
    <property type="match status" value="1"/>
</dbReference>
<sequence length="1117" mass="125350">MATGLKRDDYSVGWICAIQIELSAVLAILDEIHPQLDVPDGDTNVYTFGRIGSHNVVITSLPGGQYGLTRAAVAATCMRFAFKKLRFGLMVGVGGGAPSALNDIRLGDIVVSQPTNRFGGVIQYDFGRAIENGEFEQSGSLNAPPPVLLGAVTVMKTVNDLGEKISDVAQEVGIDDIKFQYPGQEMDVLFRAGYLHVPGKGRQSDTCRACKASNIVTRPEREFDHPYIHYGIIASANQVMKDGVKRDKISAQTGALCFEMEAAGLMNDLPCLVIRGICDYSDGHKNKRWQPYAALVAAIYAKELLLQIPIASKEEPENYDAGQGIIKAMNFIVPFRMPFLRNREFVGREGDLRQISNYFTESRSADTPCIFALTGTGGMGKTQIAIEYAYRHHHDYTAIFWISAASEDTIRASFIDMLQRIVKEQAMMQSEPTPDYEAISQTLGIPGLINSRGEVSADPGAASNIRLAVFGWLQLPGNNKWFLIFDNADDLETFDVQEYFPCHGGGAILITSRRPEFSHTAEQADLDGLDRESATKLLLSLARLRDSPDAIGNEAIAIVEKLGFMPLAISHAGCFIREAKVPLGEYLLYYDKAFTTVQSRKPRFGWNYRNDTAATTWEISFSQIKKQDGEAATLLGICSYLNFEQIYEDFWVDERSDRAFQLKFKNRITLLASYSLVRIASFGVFSIHPVVHSWARERLQGLERLQALSRAIEILGKVSTREAMSRESHNWDAREERRVMPHIGYLHRYLGSNFSKSVMHRKRFENIILFDAMDHIALVFENQGKYGEALQWYEQALTGKEKVLEKDHPLIFPTVHHVAMVFDKQSKYDKAMQWYERALAGYQKTLNYSGVVGVIHNIALAFRNQGKDDEAMYYYGLALAGKEIILGKDHPAVFLTVHNIAVVLRDQGKYDEAMRWYERALAGCEKTLGKDHPSTLNTVNNIAIVFANQAKYDEAMRWFERALAGYEKALGKDHPSTLLTVNNIGLVLNSRGRHDDAMQWYERALAGKEKVLGEDHRSTLDTVSNIAAVFFNQDKCDEAVRWFERALAGYERVLGKDHPSTLDTVHQIALVFGNQGKYDEAMQWYERALTGFEKALGRDHPSTLLTARCLHSLTHNK</sequence>
<evidence type="ECO:0000313" key="1">
    <source>
        <dbReference type="EMBL" id="KAK6356082.1"/>
    </source>
</evidence>
<dbReference type="InterPro" id="IPR019734">
    <property type="entry name" value="TPR_rpt"/>
</dbReference>
<gene>
    <name evidence="1" type="ORF">TWF718_000456</name>
</gene>
<accession>A0AAN8RLZ9</accession>
<dbReference type="Gene3D" id="3.40.50.300">
    <property type="entry name" value="P-loop containing nucleotide triphosphate hydrolases"/>
    <property type="match status" value="1"/>
</dbReference>
<proteinExistence type="predicted"/>
<dbReference type="InterPro" id="IPR035994">
    <property type="entry name" value="Nucleoside_phosphorylase_sf"/>
</dbReference>
<comment type="caution">
    <text evidence="1">The sequence shown here is derived from an EMBL/GenBank/DDBJ whole genome shotgun (WGS) entry which is preliminary data.</text>
</comment>
<dbReference type="GO" id="GO:0003824">
    <property type="term" value="F:catalytic activity"/>
    <property type="evidence" value="ECO:0007669"/>
    <property type="project" value="InterPro"/>
</dbReference>
<dbReference type="PRINTS" id="PR00381">
    <property type="entry name" value="KINESINLIGHT"/>
</dbReference>
<dbReference type="InterPro" id="IPR053137">
    <property type="entry name" value="NLR-like"/>
</dbReference>
<dbReference type="Gene3D" id="1.25.40.10">
    <property type="entry name" value="Tetratricopeptide repeat domain"/>
    <property type="match status" value="3"/>
</dbReference>
<name>A0AAN8RLZ9_9PEZI</name>
<dbReference type="SUPFAM" id="SSF53167">
    <property type="entry name" value="Purine and uridine phosphorylases"/>
    <property type="match status" value="1"/>
</dbReference>
<dbReference type="EMBL" id="JAVHNR010000001">
    <property type="protein sequence ID" value="KAK6356082.1"/>
    <property type="molecule type" value="Genomic_DNA"/>
</dbReference>
<keyword evidence="2" id="KW-1185">Reference proteome</keyword>
<evidence type="ECO:0000313" key="2">
    <source>
        <dbReference type="Proteomes" id="UP001313282"/>
    </source>
</evidence>
<organism evidence="1 2">
    <name type="scientific">Orbilia javanica</name>
    <dbReference type="NCBI Taxonomy" id="47235"/>
    <lineage>
        <taxon>Eukaryota</taxon>
        <taxon>Fungi</taxon>
        <taxon>Dikarya</taxon>
        <taxon>Ascomycota</taxon>
        <taxon>Pezizomycotina</taxon>
        <taxon>Orbiliomycetes</taxon>
        <taxon>Orbiliales</taxon>
        <taxon>Orbiliaceae</taxon>
        <taxon>Orbilia</taxon>
    </lineage>
</organism>
<dbReference type="Proteomes" id="UP001313282">
    <property type="component" value="Unassembled WGS sequence"/>
</dbReference>
<dbReference type="AlphaFoldDB" id="A0AAN8RLZ9"/>
<dbReference type="SUPFAM" id="SSF52540">
    <property type="entry name" value="P-loop containing nucleoside triphosphate hydrolases"/>
    <property type="match status" value="1"/>
</dbReference>
<dbReference type="Pfam" id="PF13424">
    <property type="entry name" value="TPR_12"/>
    <property type="match status" value="3"/>
</dbReference>
<dbReference type="Pfam" id="PF13374">
    <property type="entry name" value="TPR_10"/>
    <property type="match status" value="2"/>
</dbReference>
<evidence type="ECO:0008006" key="3">
    <source>
        <dbReference type="Google" id="ProtNLM"/>
    </source>
</evidence>
<dbReference type="SMART" id="SM00028">
    <property type="entry name" value="TPR"/>
    <property type="match status" value="8"/>
</dbReference>
<dbReference type="SUPFAM" id="SSF81901">
    <property type="entry name" value="HCP-like"/>
    <property type="match status" value="1"/>
</dbReference>
<dbReference type="InterPro" id="IPR027417">
    <property type="entry name" value="P-loop_NTPase"/>
</dbReference>